<dbReference type="PRINTS" id="PR00475">
    <property type="entry name" value="HEXOKINASE"/>
</dbReference>
<dbReference type="GO" id="GO:0006096">
    <property type="term" value="P:glycolytic process"/>
    <property type="evidence" value="ECO:0007669"/>
    <property type="project" value="UniProtKB-KW"/>
</dbReference>
<feature type="domain" description="Hexokinase C-terminal" evidence="6">
    <location>
        <begin position="3"/>
        <end position="95"/>
    </location>
</feature>
<dbReference type="GO" id="GO:0005739">
    <property type="term" value="C:mitochondrion"/>
    <property type="evidence" value="ECO:0007669"/>
    <property type="project" value="TreeGrafter"/>
</dbReference>
<evidence type="ECO:0000256" key="1">
    <source>
        <dbReference type="ARBA" id="ARBA00004888"/>
    </source>
</evidence>
<dbReference type="GO" id="GO:0005524">
    <property type="term" value="F:ATP binding"/>
    <property type="evidence" value="ECO:0007669"/>
    <property type="project" value="UniProtKB-UniRule"/>
</dbReference>
<organism evidence="7 8">
    <name type="scientific">Cystoisospora suis</name>
    <dbReference type="NCBI Taxonomy" id="483139"/>
    <lineage>
        <taxon>Eukaryota</taxon>
        <taxon>Sar</taxon>
        <taxon>Alveolata</taxon>
        <taxon>Apicomplexa</taxon>
        <taxon>Conoidasida</taxon>
        <taxon>Coccidia</taxon>
        <taxon>Eucoccidiorida</taxon>
        <taxon>Eimeriorina</taxon>
        <taxon>Sarcocystidae</taxon>
        <taxon>Cystoisospora</taxon>
    </lineage>
</organism>
<keyword evidence="5 7" id="KW-0418">Kinase</keyword>
<comment type="pathway">
    <text evidence="1">Carbohydrate degradation; glycolysis; D-glyceraldehyde 3-phosphate and glycerone phosphate from D-glucose: step 1/4.</text>
</comment>
<dbReference type="PANTHER" id="PTHR19443:SF16">
    <property type="entry name" value="HEXOKINASE TYPE 1-RELATED"/>
    <property type="match status" value="1"/>
</dbReference>
<dbReference type="InterPro" id="IPR043129">
    <property type="entry name" value="ATPase_NBD"/>
</dbReference>
<keyword evidence="5" id="KW-0547">Nucleotide-binding</keyword>
<dbReference type="AlphaFoldDB" id="A0A2C6KQI4"/>
<dbReference type="GO" id="GO:0005536">
    <property type="term" value="F:D-glucose binding"/>
    <property type="evidence" value="ECO:0007669"/>
    <property type="project" value="InterPro"/>
</dbReference>
<comment type="pathway">
    <text evidence="2">Carbohydrate metabolism; hexose metabolism.</text>
</comment>
<dbReference type="InterPro" id="IPR001312">
    <property type="entry name" value="Hexokinase"/>
</dbReference>
<keyword evidence="8" id="KW-1185">Reference proteome</keyword>
<dbReference type="OrthoDB" id="419537at2759"/>
<dbReference type="Pfam" id="PF03727">
    <property type="entry name" value="Hexokinase_2"/>
    <property type="match status" value="1"/>
</dbReference>
<dbReference type="EMBL" id="MIGC01003937">
    <property type="protein sequence ID" value="PHJ18712.1"/>
    <property type="molecule type" value="Genomic_DNA"/>
</dbReference>
<name>A0A2C6KQI4_9APIC</name>
<dbReference type="GO" id="GO:0006006">
    <property type="term" value="P:glucose metabolic process"/>
    <property type="evidence" value="ECO:0007669"/>
    <property type="project" value="TreeGrafter"/>
</dbReference>
<comment type="caution">
    <text evidence="7">The sequence shown here is derived from an EMBL/GenBank/DDBJ whole genome shotgun (WGS) entry which is preliminary data.</text>
</comment>
<keyword evidence="5" id="KW-0067">ATP-binding</keyword>
<dbReference type="SUPFAM" id="SSF53067">
    <property type="entry name" value="Actin-like ATPase domain"/>
    <property type="match status" value="1"/>
</dbReference>
<dbReference type="InterPro" id="IPR022673">
    <property type="entry name" value="Hexokinase_C"/>
</dbReference>
<comment type="similarity">
    <text evidence="5">Belongs to the hexokinase family.</text>
</comment>
<protein>
    <recommendedName>
        <fullName evidence="5">Phosphotransferase</fullName>
        <ecNumber evidence="5">2.7.1.-</ecNumber>
    </recommendedName>
</protein>
<reference evidence="7 8" key="1">
    <citation type="journal article" date="2017" name="Int. J. Parasitol.">
        <title>The genome of the protozoan parasite Cystoisospora suis and a reverse vaccinology approach to identify vaccine candidates.</title>
        <authorList>
            <person name="Palmieri N."/>
            <person name="Shrestha A."/>
            <person name="Ruttkowski B."/>
            <person name="Beck T."/>
            <person name="Vogl C."/>
            <person name="Tomley F."/>
            <person name="Blake D.P."/>
            <person name="Joachim A."/>
        </authorList>
    </citation>
    <scope>NUCLEOTIDE SEQUENCE [LARGE SCALE GENOMIC DNA]</scope>
    <source>
        <strain evidence="7 8">Wien I</strain>
    </source>
</reference>
<dbReference type="PROSITE" id="PS51748">
    <property type="entry name" value="HEXOKINASE_2"/>
    <property type="match status" value="1"/>
</dbReference>
<comment type="catalytic activity">
    <reaction evidence="4">
        <text>a D-hexose + ATP = a D-hexose 6-phosphate + ADP + H(+)</text>
        <dbReference type="Rhea" id="RHEA:22740"/>
        <dbReference type="ChEBI" id="CHEBI:4194"/>
        <dbReference type="ChEBI" id="CHEBI:15378"/>
        <dbReference type="ChEBI" id="CHEBI:30616"/>
        <dbReference type="ChEBI" id="CHEBI:229467"/>
        <dbReference type="ChEBI" id="CHEBI:456216"/>
        <dbReference type="EC" id="2.7.1.1"/>
    </reaction>
    <physiologicalReaction direction="left-to-right" evidence="4">
        <dbReference type="Rhea" id="RHEA:22741"/>
    </physiologicalReaction>
</comment>
<evidence type="ECO:0000313" key="8">
    <source>
        <dbReference type="Proteomes" id="UP000221165"/>
    </source>
</evidence>
<dbReference type="GeneID" id="94430811"/>
<keyword evidence="3 5" id="KW-0324">Glycolysis</keyword>
<dbReference type="EC" id="2.7.1.-" evidence="5"/>
<evidence type="ECO:0000259" key="6">
    <source>
        <dbReference type="Pfam" id="PF03727"/>
    </source>
</evidence>
<accession>A0A2C6KQI4</accession>
<evidence type="ECO:0000256" key="5">
    <source>
        <dbReference type="RuleBase" id="RU362007"/>
    </source>
</evidence>
<dbReference type="RefSeq" id="XP_067920418.1">
    <property type="nucleotide sequence ID" value="XM_068067600.1"/>
</dbReference>
<evidence type="ECO:0000256" key="3">
    <source>
        <dbReference type="ARBA" id="ARBA00023152"/>
    </source>
</evidence>
<evidence type="ECO:0000313" key="7">
    <source>
        <dbReference type="EMBL" id="PHJ18712.1"/>
    </source>
</evidence>
<dbReference type="Gene3D" id="3.40.367.20">
    <property type="match status" value="1"/>
</dbReference>
<evidence type="ECO:0000256" key="2">
    <source>
        <dbReference type="ARBA" id="ARBA00005028"/>
    </source>
</evidence>
<dbReference type="VEuPathDB" id="ToxoDB:CSUI_007455"/>
<sequence length="96" mass="10466">MDARDVKAMWEICKFAFDRSAAFAAAVTAALCDRTGKLDEGVTVGIDGALYVKNEWYRERVRHYTDLVLGERAKNIHFAVTDDGSGKGAALIAAVN</sequence>
<gene>
    <name evidence="7" type="ORF">CSUI_007455</name>
</gene>
<dbReference type="GO" id="GO:0004340">
    <property type="term" value="F:glucokinase activity"/>
    <property type="evidence" value="ECO:0007669"/>
    <property type="project" value="TreeGrafter"/>
</dbReference>
<dbReference type="Proteomes" id="UP000221165">
    <property type="component" value="Unassembled WGS sequence"/>
</dbReference>
<keyword evidence="5" id="KW-0808">Transferase</keyword>
<dbReference type="GO" id="GO:0008865">
    <property type="term" value="F:fructokinase activity"/>
    <property type="evidence" value="ECO:0007669"/>
    <property type="project" value="TreeGrafter"/>
</dbReference>
<dbReference type="GO" id="GO:0001678">
    <property type="term" value="P:intracellular glucose homeostasis"/>
    <property type="evidence" value="ECO:0007669"/>
    <property type="project" value="InterPro"/>
</dbReference>
<dbReference type="GO" id="GO:0005829">
    <property type="term" value="C:cytosol"/>
    <property type="evidence" value="ECO:0007669"/>
    <property type="project" value="TreeGrafter"/>
</dbReference>
<proteinExistence type="inferred from homology"/>
<dbReference type="PANTHER" id="PTHR19443">
    <property type="entry name" value="HEXOKINASE"/>
    <property type="match status" value="1"/>
</dbReference>
<evidence type="ECO:0000256" key="4">
    <source>
        <dbReference type="ARBA" id="ARBA00044613"/>
    </source>
</evidence>